<keyword evidence="3 12" id="KW-0963">Cytoplasm</keyword>
<reference evidence="14 15" key="1">
    <citation type="submission" date="2017-09" db="EMBL/GenBank/DDBJ databases">
        <title>Depth-based differentiation of microbial function through sediment-hosted aquifers and enrichment of novel symbionts in the deep terrestrial subsurface.</title>
        <authorList>
            <person name="Probst A.J."/>
            <person name="Ladd B."/>
            <person name="Jarett J.K."/>
            <person name="Geller-Mcgrath D.E."/>
            <person name="Sieber C.M."/>
            <person name="Emerson J.B."/>
            <person name="Anantharaman K."/>
            <person name="Thomas B.C."/>
            <person name="Malmstrom R."/>
            <person name="Stieglmeier M."/>
            <person name="Klingl A."/>
            <person name="Woyke T."/>
            <person name="Ryan C.M."/>
            <person name="Banfield J.F."/>
        </authorList>
    </citation>
    <scope>NUCLEOTIDE SEQUENCE [LARGE SCALE GENOMIC DNA]</scope>
    <source>
        <strain evidence="14">CG08_land_8_20_14_0_20_40_16</strain>
    </source>
</reference>
<name>A0A2H0YVC7_9BACT</name>
<evidence type="ECO:0000256" key="3">
    <source>
        <dbReference type="ARBA" id="ARBA00022490"/>
    </source>
</evidence>
<comment type="function">
    <text evidence="12">Cell wall formation. Adds enolpyruvyl to UDP-N-acetylglucosamine.</text>
</comment>
<keyword evidence="5 12" id="KW-0808">Transferase</keyword>
<evidence type="ECO:0000256" key="10">
    <source>
        <dbReference type="ARBA" id="ARBA00038367"/>
    </source>
</evidence>
<comment type="catalytic activity">
    <reaction evidence="11 12">
        <text>phosphoenolpyruvate + UDP-N-acetyl-alpha-D-glucosamine = UDP-N-acetyl-3-O-(1-carboxyvinyl)-alpha-D-glucosamine + phosphate</text>
        <dbReference type="Rhea" id="RHEA:18681"/>
        <dbReference type="ChEBI" id="CHEBI:43474"/>
        <dbReference type="ChEBI" id="CHEBI:57705"/>
        <dbReference type="ChEBI" id="CHEBI:58702"/>
        <dbReference type="ChEBI" id="CHEBI:68483"/>
        <dbReference type="EC" id="2.5.1.7"/>
    </reaction>
</comment>
<dbReference type="InterPro" id="IPR005750">
    <property type="entry name" value="UDP_GlcNAc_COvinyl_MurA"/>
</dbReference>
<proteinExistence type="inferred from homology"/>
<feature type="binding site" evidence="12">
    <location>
        <begin position="22"/>
        <end position="23"/>
    </location>
    <ligand>
        <name>phosphoenolpyruvate</name>
        <dbReference type="ChEBI" id="CHEBI:58702"/>
    </ligand>
</feature>
<feature type="binding site" evidence="12">
    <location>
        <position position="93"/>
    </location>
    <ligand>
        <name>UDP-N-acetyl-alpha-D-glucosamine</name>
        <dbReference type="ChEBI" id="CHEBI:57705"/>
    </ligand>
</feature>
<feature type="binding site" evidence="12">
    <location>
        <position position="316"/>
    </location>
    <ligand>
        <name>UDP-N-acetyl-alpha-D-glucosamine</name>
        <dbReference type="ChEBI" id="CHEBI:57705"/>
    </ligand>
</feature>
<dbReference type="InterPro" id="IPR036968">
    <property type="entry name" value="Enolpyruvate_Tfrase_sf"/>
</dbReference>
<feature type="active site" description="Proton donor" evidence="12">
    <location>
        <position position="117"/>
    </location>
</feature>
<sequence>MEKFVINGGQKLKGEIKVLGAKNAATPILSAAMIAKTPSLIRNVPDIGDVRKILKIFKKAGAKVEWQGKGTVKIEPALLDVSKIDQDLVCQMRSSSYLLGTIAIQMGELTIPLPGGCKLGTRPMDAHFLALKELGVKITQKGNYYHFNAKKIHGGEIVMSEMSVSGTANAILAAAQIEEEVKIYNAAAEHYIQDLCWFLEQAGVQITGIGTHELLIKGSDQLAGADYAIIPDPIETGTFVALGAATQSNLTIKDVAVDFMRLEFQKFKEANVQYAVRNKRLSANKKYYLYDLETKPSPLKAVKKVNTMPYPGFTSDLLPPFAVMLTQAKGTSLIHEWMYEGRQKYLDELIKMGANITICDPHRAVIVGPTPLQGTDMTSFDIRAGATLVVAAIVAKGESRILGIEQIDRGYERLEERLKKIGVDILRIKEQNGRLS</sequence>
<dbReference type="PANTHER" id="PTHR43783:SF1">
    <property type="entry name" value="UDP-N-ACETYLGLUCOSAMINE 1-CARBOXYVINYLTRANSFERASE"/>
    <property type="match status" value="1"/>
</dbReference>
<dbReference type="HAMAP" id="MF_00111">
    <property type="entry name" value="MurA"/>
    <property type="match status" value="1"/>
</dbReference>
<keyword evidence="12" id="KW-0670">Pyruvate</keyword>
<keyword evidence="8 12" id="KW-0131">Cell cycle</keyword>
<organism evidence="14 15">
    <name type="scientific">Candidatus Kerfeldbacteria bacterium CG08_land_8_20_14_0_20_40_16</name>
    <dbReference type="NCBI Taxonomy" id="2014244"/>
    <lineage>
        <taxon>Bacteria</taxon>
        <taxon>Candidatus Kerfeldiibacteriota</taxon>
    </lineage>
</organism>
<evidence type="ECO:0000256" key="6">
    <source>
        <dbReference type="ARBA" id="ARBA00022960"/>
    </source>
</evidence>
<evidence type="ECO:0000256" key="8">
    <source>
        <dbReference type="ARBA" id="ARBA00023306"/>
    </source>
</evidence>
<evidence type="ECO:0000256" key="11">
    <source>
        <dbReference type="ARBA" id="ARBA00047527"/>
    </source>
</evidence>
<comment type="similarity">
    <text evidence="10 12">Belongs to the EPSP synthase family. MurA subfamily.</text>
</comment>
<feature type="modified residue" description="2-(S-cysteinyl)pyruvic acid O-phosphothioketal" evidence="12">
    <location>
        <position position="117"/>
    </location>
</feature>
<keyword evidence="6 12" id="KW-0133">Cell shape</keyword>
<dbReference type="Proteomes" id="UP000231542">
    <property type="component" value="Unassembled WGS sequence"/>
</dbReference>
<protein>
    <recommendedName>
        <fullName evidence="12">UDP-N-acetylglucosamine 1-carboxyvinyltransferase</fullName>
        <ecNumber evidence="12">2.5.1.7</ecNumber>
    </recommendedName>
    <alternativeName>
        <fullName evidence="12">Enoylpyruvate transferase</fullName>
    </alternativeName>
    <alternativeName>
        <fullName evidence="12">UDP-N-acetylglucosamine enolpyruvyl transferase</fullName>
        <shortName evidence="12">EPT</shortName>
    </alternativeName>
</protein>
<keyword evidence="4 12" id="KW-0132">Cell division</keyword>
<dbReference type="GO" id="GO:0051301">
    <property type="term" value="P:cell division"/>
    <property type="evidence" value="ECO:0007669"/>
    <property type="project" value="UniProtKB-KW"/>
</dbReference>
<evidence type="ECO:0000256" key="12">
    <source>
        <dbReference type="HAMAP-Rule" id="MF_00111"/>
    </source>
</evidence>
<dbReference type="GO" id="GO:0071555">
    <property type="term" value="P:cell wall organization"/>
    <property type="evidence" value="ECO:0007669"/>
    <property type="project" value="UniProtKB-KW"/>
</dbReference>
<dbReference type="NCBIfam" id="NF006873">
    <property type="entry name" value="PRK09369.1"/>
    <property type="match status" value="1"/>
</dbReference>
<comment type="caution">
    <text evidence="12">Lacks conserved residue(s) required for the propagation of feature annotation.</text>
</comment>
<evidence type="ECO:0000256" key="4">
    <source>
        <dbReference type="ARBA" id="ARBA00022618"/>
    </source>
</evidence>
<dbReference type="PANTHER" id="PTHR43783">
    <property type="entry name" value="UDP-N-ACETYLGLUCOSAMINE 1-CARBOXYVINYLTRANSFERASE"/>
    <property type="match status" value="1"/>
</dbReference>
<gene>
    <name evidence="12 14" type="primary">murA</name>
    <name evidence="14" type="ORF">COT24_03325</name>
</gene>
<dbReference type="Pfam" id="PF00275">
    <property type="entry name" value="EPSP_synthase"/>
    <property type="match status" value="1"/>
</dbReference>
<accession>A0A2H0YVC7</accession>
<keyword evidence="9 12" id="KW-0961">Cell wall biogenesis/degradation</keyword>
<evidence type="ECO:0000256" key="2">
    <source>
        <dbReference type="ARBA" id="ARBA00004752"/>
    </source>
</evidence>
<dbReference type="Gene3D" id="3.65.10.10">
    <property type="entry name" value="Enolpyruvate transferase domain"/>
    <property type="match status" value="2"/>
</dbReference>
<dbReference type="GO" id="GO:0008360">
    <property type="term" value="P:regulation of cell shape"/>
    <property type="evidence" value="ECO:0007669"/>
    <property type="project" value="UniProtKB-KW"/>
</dbReference>
<comment type="pathway">
    <text evidence="2 12">Cell wall biogenesis; peptidoglycan biosynthesis.</text>
</comment>
<dbReference type="InterPro" id="IPR050068">
    <property type="entry name" value="MurA_subfamily"/>
</dbReference>
<dbReference type="AlphaFoldDB" id="A0A2H0YVC7"/>
<dbReference type="SUPFAM" id="SSF55205">
    <property type="entry name" value="EPT/RTPC-like"/>
    <property type="match status" value="1"/>
</dbReference>
<dbReference type="EMBL" id="PEXU01000042">
    <property type="protein sequence ID" value="PIS42447.1"/>
    <property type="molecule type" value="Genomic_DNA"/>
</dbReference>
<evidence type="ECO:0000256" key="7">
    <source>
        <dbReference type="ARBA" id="ARBA00022984"/>
    </source>
</evidence>
<comment type="caution">
    <text evidence="14">The sequence shown here is derived from an EMBL/GenBank/DDBJ whole genome shotgun (WGS) entry which is preliminary data.</text>
</comment>
<dbReference type="InterPro" id="IPR001986">
    <property type="entry name" value="Enolpyruvate_Tfrase_dom"/>
</dbReference>
<dbReference type="InterPro" id="IPR013792">
    <property type="entry name" value="RNA3'P_cycl/enolpyr_Trfase_a/b"/>
</dbReference>
<dbReference type="EC" id="2.5.1.7" evidence="12"/>
<evidence type="ECO:0000259" key="13">
    <source>
        <dbReference type="Pfam" id="PF00275"/>
    </source>
</evidence>
<evidence type="ECO:0000313" key="15">
    <source>
        <dbReference type="Proteomes" id="UP000231542"/>
    </source>
</evidence>
<dbReference type="CDD" id="cd01555">
    <property type="entry name" value="UdpNAET"/>
    <property type="match status" value="1"/>
</dbReference>
<dbReference type="GO" id="GO:0005737">
    <property type="term" value="C:cytoplasm"/>
    <property type="evidence" value="ECO:0007669"/>
    <property type="project" value="UniProtKB-SubCell"/>
</dbReference>
<evidence type="ECO:0000256" key="5">
    <source>
        <dbReference type="ARBA" id="ARBA00022679"/>
    </source>
</evidence>
<evidence type="ECO:0000313" key="14">
    <source>
        <dbReference type="EMBL" id="PIS42447.1"/>
    </source>
</evidence>
<dbReference type="NCBIfam" id="TIGR01072">
    <property type="entry name" value="murA"/>
    <property type="match status" value="1"/>
</dbReference>
<evidence type="ECO:0000256" key="1">
    <source>
        <dbReference type="ARBA" id="ARBA00004496"/>
    </source>
</evidence>
<evidence type="ECO:0000256" key="9">
    <source>
        <dbReference type="ARBA" id="ARBA00023316"/>
    </source>
</evidence>
<feature type="domain" description="Enolpyruvate transferase" evidence="13">
    <location>
        <begin position="7"/>
        <end position="418"/>
    </location>
</feature>
<dbReference type="GO" id="GO:0009252">
    <property type="term" value="P:peptidoglycan biosynthetic process"/>
    <property type="evidence" value="ECO:0007669"/>
    <property type="project" value="UniProtKB-UniRule"/>
</dbReference>
<keyword evidence="7 12" id="KW-0573">Peptidoglycan synthesis</keyword>
<feature type="binding site" evidence="12">
    <location>
        <position position="338"/>
    </location>
    <ligand>
        <name>UDP-N-acetyl-alpha-D-glucosamine</name>
        <dbReference type="ChEBI" id="CHEBI:57705"/>
    </ligand>
</feature>
<dbReference type="UniPathway" id="UPA00219"/>
<comment type="subcellular location">
    <subcellularLocation>
        <location evidence="1 12">Cytoplasm</location>
    </subcellularLocation>
</comment>
<dbReference type="GO" id="GO:0019277">
    <property type="term" value="P:UDP-N-acetylgalactosamine biosynthetic process"/>
    <property type="evidence" value="ECO:0007669"/>
    <property type="project" value="InterPro"/>
</dbReference>
<dbReference type="GO" id="GO:0008760">
    <property type="term" value="F:UDP-N-acetylglucosamine 1-carboxyvinyltransferase activity"/>
    <property type="evidence" value="ECO:0007669"/>
    <property type="project" value="UniProtKB-UniRule"/>
</dbReference>